<keyword evidence="6 10" id="KW-0472">Membrane</keyword>
<dbReference type="GeneID" id="116290290"/>
<dbReference type="SUPFAM" id="SSF81321">
    <property type="entry name" value="Family A G protein-coupled receptor-like"/>
    <property type="match status" value="1"/>
</dbReference>
<protein>
    <submittedName>
        <fullName evidence="13 14">Histamine H2 receptor-like</fullName>
    </submittedName>
</protein>
<evidence type="ECO:0000256" key="8">
    <source>
        <dbReference type="ARBA" id="ARBA00023224"/>
    </source>
</evidence>
<accession>A0A6P8HDN7</accession>
<dbReference type="KEGG" id="aten:116290290"/>
<feature type="transmembrane region" description="Helical" evidence="10">
    <location>
        <begin position="54"/>
        <end position="75"/>
    </location>
</feature>
<dbReference type="AlphaFoldDB" id="A0A6P8HDN7"/>
<dbReference type="Gene3D" id="1.20.1070.10">
    <property type="entry name" value="Rhodopsin 7-helix transmembrane proteins"/>
    <property type="match status" value="1"/>
</dbReference>
<keyword evidence="12" id="KW-1185">Reference proteome</keyword>
<keyword evidence="3 9" id="KW-0812">Transmembrane</keyword>
<dbReference type="Pfam" id="PF00001">
    <property type="entry name" value="7tm_1"/>
    <property type="match status" value="1"/>
</dbReference>
<reference evidence="13 14" key="1">
    <citation type="submission" date="2025-04" db="UniProtKB">
        <authorList>
            <consortium name="RefSeq"/>
        </authorList>
    </citation>
    <scope>IDENTIFICATION</scope>
    <source>
        <tissue evidence="13 14">Tentacle</tissue>
    </source>
</reference>
<keyword evidence="8 9" id="KW-0807">Transducer</keyword>
<feature type="transmembrane region" description="Helical" evidence="10">
    <location>
        <begin position="95"/>
        <end position="114"/>
    </location>
</feature>
<feature type="transmembrane region" description="Helical" evidence="10">
    <location>
        <begin position="225"/>
        <end position="246"/>
    </location>
</feature>
<comment type="similarity">
    <text evidence="9">Belongs to the G-protein coupled receptor 1 family.</text>
</comment>
<evidence type="ECO:0000313" key="13">
    <source>
        <dbReference type="RefSeq" id="XP_031553155.1"/>
    </source>
</evidence>
<feature type="transmembrane region" description="Helical" evidence="10">
    <location>
        <begin position="135"/>
        <end position="155"/>
    </location>
</feature>
<feature type="domain" description="G-protein coupled receptors family 1 profile" evidence="11">
    <location>
        <begin position="34"/>
        <end position="283"/>
    </location>
</feature>
<evidence type="ECO:0000256" key="9">
    <source>
        <dbReference type="RuleBase" id="RU000688"/>
    </source>
</evidence>
<dbReference type="GO" id="GO:0004930">
    <property type="term" value="F:G protein-coupled receptor activity"/>
    <property type="evidence" value="ECO:0007669"/>
    <property type="project" value="UniProtKB-KW"/>
</dbReference>
<keyword evidence="4 10" id="KW-1133">Transmembrane helix</keyword>
<gene>
    <name evidence="13 14" type="primary">LOC116290290</name>
</gene>
<dbReference type="Proteomes" id="UP000515163">
    <property type="component" value="Unplaced"/>
</dbReference>
<feature type="transmembrane region" description="Helical" evidence="10">
    <location>
        <begin position="167"/>
        <end position="196"/>
    </location>
</feature>
<keyword evidence="2" id="KW-1003">Cell membrane</keyword>
<organism evidence="12 14">
    <name type="scientific">Actinia tenebrosa</name>
    <name type="common">Australian red waratah sea anemone</name>
    <dbReference type="NCBI Taxonomy" id="6105"/>
    <lineage>
        <taxon>Eukaryota</taxon>
        <taxon>Metazoa</taxon>
        <taxon>Cnidaria</taxon>
        <taxon>Anthozoa</taxon>
        <taxon>Hexacorallia</taxon>
        <taxon>Actiniaria</taxon>
        <taxon>Actiniidae</taxon>
        <taxon>Actinia</taxon>
    </lineage>
</organism>
<sequence length="340" mass="39220">MNISSNNSSFPPPEFNLAIVMVFLVLEGILVVVINALVIFLIFRNRLLRTVTNFCLGSLALSDMLTGLYVIPLIITCNYPRYNYDVCLAMDLGNRFLAISTILHLLVITMERYYTIVFSKSKSNSSLSNVASLRILFMLWVFSLAVSLVQLLWIRSENEDLKHRITIIYDLIVLGLLVFTPLILMALAYTHIFCVLRRQINKIKRSIRYISEESKLKHEWKERRALLIYAAMIVLYITGWFNYFLLSLQEDLSDNGPPSYPLWANVILLFLRLSTGIFNPILYTFLKQDFRTARKSLNICLFRKPSCSSNGYSQSEATFGFSSAVYKKDVEAIQFLNNYR</sequence>
<evidence type="ECO:0000256" key="7">
    <source>
        <dbReference type="ARBA" id="ARBA00023170"/>
    </source>
</evidence>
<dbReference type="GO" id="GO:0005886">
    <property type="term" value="C:plasma membrane"/>
    <property type="evidence" value="ECO:0007669"/>
    <property type="project" value="UniProtKB-SubCell"/>
</dbReference>
<dbReference type="RefSeq" id="XP_031553163.1">
    <property type="nucleotide sequence ID" value="XM_031697303.1"/>
</dbReference>
<comment type="subcellular location">
    <subcellularLocation>
        <location evidence="1">Cell membrane</location>
        <topology evidence="1">Multi-pass membrane protein</topology>
    </subcellularLocation>
</comment>
<evidence type="ECO:0000256" key="4">
    <source>
        <dbReference type="ARBA" id="ARBA00022989"/>
    </source>
</evidence>
<proteinExistence type="inferred from homology"/>
<feature type="transmembrane region" description="Helical" evidence="10">
    <location>
        <begin position="266"/>
        <end position="286"/>
    </location>
</feature>
<dbReference type="PRINTS" id="PR00237">
    <property type="entry name" value="GPCRRHODOPSN"/>
</dbReference>
<feature type="transmembrane region" description="Helical" evidence="10">
    <location>
        <begin position="15"/>
        <end position="42"/>
    </location>
</feature>
<evidence type="ECO:0000313" key="14">
    <source>
        <dbReference type="RefSeq" id="XP_031553163.1"/>
    </source>
</evidence>
<dbReference type="OrthoDB" id="5969994at2759"/>
<evidence type="ECO:0000256" key="5">
    <source>
        <dbReference type="ARBA" id="ARBA00023040"/>
    </source>
</evidence>
<evidence type="ECO:0000256" key="3">
    <source>
        <dbReference type="ARBA" id="ARBA00022692"/>
    </source>
</evidence>
<dbReference type="InterPro" id="IPR017452">
    <property type="entry name" value="GPCR_Rhodpsn_7TM"/>
</dbReference>
<dbReference type="CDD" id="cd00637">
    <property type="entry name" value="7tm_classA_rhodopsin-like"/>
    <property type="match status" value="1"/>
</dbReference>
<evidence type="ECO:0000256" key="1">
    <source>
        <dbReference type="ARBA" id="ARBA00004651"/>
    </source>
</evidence>
<evidence type="ECO:0000256" key="6">
    <source>
        <dbReference type="ARBA" id="ARBA00023136"/>
    </source>
</evidence>
<dbReference type="RefSeq" id="XP_031553155.1">
    <property type="nucleotide sequence ID" value="XM_031697295.1"/>
</dbReference>
<evidence type="ECO:0000259" key="11">
    <source>
        <dbReference type="PROSITE" id="PS50262"/>
    </source>
</evidence>
<evidence type="ECO:0000256" key="10">
    <source>
        <dbReference type="SAM" id="Phobius"/>
    </source>
</evidence>
<name>A0A6P8HDN7_ACTTE</name>
<dbReference type="InterPro" id="IPR000276">
    <property type="entry name" value="GPCR_Rhodpsn"/>
</dbReference>
<dbReference type="PROSITE" id="PS00237">
    <property type="entry name" value="G_PROTEIN_RECEP_F1_1"/>
    <property type="match status" value="1"/>
</dbReference>
<keyword evidence="5 9" id="KW-0297">G-protein coupled receptor</keyword>
<dbReference type="PANTHER" id="PTHR22752">
    <property type="entry name" value="G PROTEIN-COUPLED RECEPTOR"/>
    <property type="match status" value="1"/>
</dbReference>
<keyword evidence="7 9" id="KW-0675">Receptor</keyword>
<evidence type="ECO:0000313" key="12">
    <source>
        <dbReference type="Proteomes" id="UP000515163"/>
    </source>
</evidence>
<evidence type="ECO:0000256" key="2">
    <source>
        <dbReference type="ARBA" id="ARBA00022475"/>
    </source>
</evidence>
<dbReference type="PROSITE" id="PS50262">
    <property type="entry name" value="G_PROTEIN_RECEP_F1_2"/>
    <property type="match status" value="1"/>
</dbReference>